<name>A0A8H9G0Q3_9SPHI</name>
<comment type="caution">
    <text evidence="1">The sequence shown here is derived from an EMBL/GenBank/DDBJ whole genome shotgun (WGS) entry which is preliminary data.</text>
</comment>
<protein>
    <recommendedName>
        <fullName evidence="3">Nucleotidyltransferase</fullName>
    </recommendedName>
</protein>
<evidence type="ECO:0000313" key="2">
    <source>
        <dbReference type="Proteomes" id="UP000614460"/>
    </source>
</evidence>
<dbReference type="Gene3D" id="3.30.460.40">
    <property type="match status" value="1"/>
</dbReference>
<accession>A0A8H9G0Q3</accession>
<dbReference type="InterPro" id="IPR014942">
    <property type="entry name" value="AbiEii"/>
</dbReference>
<dbReference type="Pfam" id="PF08843">
    <property type="entry name" value="AbiEii"/>
    <property type="match status" value="1"/>
</dbReference>
<gene>
    <name evidence="1" type="ORF">GCM10011516_22800</name>
</gene>
<sequence>MRHGELKHIFDVLERSFNQLNIDFYLIGALARQIWYEKGNLSFRTTKDVDYAVLVSNQDEYQRIREYLIDTEKFTPYRGNAFVLIAPDGTQVDILPFGEIEDDGSVTVKGQGMTSIRVDGLIDVYNNGIEDVDFETGHSFKVATLPAIALLKFIAYDDRPEQRQKDATDISNLVVHFFTLNDEMIYEHHNDLFDETKGIVFESIGPIVLGREMRKIANSNVGLVIRLNNILEKHIQEGENSAFVRLMVNPSNDDSTIESVVDTLKDIHKGFNNSI</sequence>
<reference evidence="1" key="2">
    <citation type="submission" date="2020-09" db="EMBL/GenBank/DDBJ databases">
        <authorList>
            <person name="Sun Q."/>
            <person name="Zhou Y."/>
        </authorList>
    </citation>
    <scope>NUCLEOTIDE SEQUENCE</scope>
    <source>
        <strain evidence="1">CGMCC 1.15966</strain>
    </source>
</reference>
<proteinExistence type="predicted"/>
<dbReference type="RefSeq" id="WP_182499146.1">
    <property type="nucleotide sequence ID" value="NZ_BMKM01000005.1"/>
</dbReference>
<keyword evidence="2" id="KW-1185">Reference proteome</keyword>
<dbReference type="EMBL" id="BMKM01000005">
    <property type="protein sequence ID" value="GGE24578.1"/>
    <property type="molecule type" value="Genomic_DNA"/>
</dbReference>
<dbReference type="AlphaFoldDB" id="A0A8H9G0Q3"/>
<organism evidence="1 2">
    <name type="scientific">Sphingobacterium cellulitidis</name>
    <dbReference type="NCBI Taxonomy" id="1768011"/>
    <lineage>
        <taxon>Bacteria</taxon>
        <taxon>Pseudomonadati</taxon>
        <taxon>Bacteroidota</taxon>
        <taxon>Sphingobacteriia</taxon>
        <taxon>Sphingobacteriales</taxon>
        <taxon>Sphingobacteriaceae</taxon>
        <taxon>Sphingobacterium</taxon>
    </lineage>
</organism>
<evidence type="ECO:0000313" key="1">
    <source>
        <dbReference type="EMBL" id="GGE24578.1"/>
    </source>
</evidence>
<reference evidence="1" key="1">
    <citation type="journal article" date="2014" name="Int. J. Syst. Evol. Microbiol.">
        <title>Complete genome sequence of Corynebacterium casei LMG S-19264T (=DSM 44701T), isolated from a smear-ripened cheese.</title>
        <authorList>
            <consortium name="US DOE Joint Genome Institute (JGI-PGF)"/>
            <person name="Walter F."/>
            <person name="Albersmeier A."/>
            <person name="Kalinowski J."/>
            <person name="Ruckert C."/>
        </authorList>
    </citation>
    <scope>NUCLEOTIDE SEQUENCE</scope>
    <source>
        <strain evidence="1">CGMCC 1.15966</strain>
    </source>
</reference>
<dbReference type="Proteomes" id="UP000614460">
    <property type="component" value="Unassembled WGS sequence"/>
</dbReference>
<evidence type="ECO:0008006" key="3">
    <source>
        <dbReference type="Google" id="ProtNLM"/>
    </source>
</evidence>